<feature type="compositionally biased region" description="Basic and acidic residues" evidence="1">
    <location>
        <begin position="153"/>
        <end position="164"/>
    </location>
</feature>
<dbReference type="OrthoDB" id="105479at2"/>
<feature type="compositionally biased region" description="Basic residues" evidence="1">
    <location>
        <begin position="97"/>
        <end position="107"/>
    </location>
</feature>
<dbReference type="InterPro" id="IPR043769">
    <property type="entry name" value="DUF5715"/>
</dbReference>
<keyword evidence="3" id="KW-1185">Reference proteome</keyword>
<dbReference type="SUPFAM" id="SSF55166">
    <property type="entry name" value="Hedgehog/DD-peptidase"/>
    <property type="match status" value="1"/>
</dbReference>
<organism evidence="2 3">
    <name type="scientific">Bryocella elongata</name>
    <dbReference type="NCBI Taxonomy" id="863522"/>
    <lineage>
        <taxon>Bacteria</taxon>
        <taxon>Pseudomonadati</taxon>
        <taxon>Acidobacteriota</taxon>
        <taxon>Terriglobia</taxon>
        <taxon>Terriglobales</taxon>
        <taxon>Acidobacteriaceae</taxon>
        <taxon>Bryocella</taxon>
    </lineage>
</organism>
<feature type="compositionally biased region" description="Basic and acidic residues" evidence="1">
    <location>
        <begin position="200"/>
        <end position="221"/>
    </location>
</feature>
<feature type="compositionally biased region" description="Basic and acidic residues" evidence="1">
    <location>
        <begin position="37"/>
        <end position="49"/>
    </location>
</feature>
<sequence>MTKYLGLAGAMRHMSRCLPVILSGAVVVAGPGAAFAKRPDHSAPLHRYQENAGRPDFSRTATTKSKKKHAPTSSARGNEHKADEGQAKPDAKSPAKGIHKASPRRHRQIEPDDDPIIMKRAGAARRSPSKATEQQHLAERGPAPAGHPRARSGHAEIAAKEQPAREASGPSHRGQSHPPAEPSRETVAISQPLNTGDFLRAAHGEPEVPERATERTTERFSRSSAPAQLATGVSHPPSGNITVSAPQPAAPSYIDERQVAEAQRVAIGDALRPQEIGAEARKAPEPAAWPTARASSMSSSLPASAPTESNYGPEAHAPVWMPAATQAANQPASSSVPTHSSYIAARTVEGEEATSRAPEDAVRSTALGQLSREEITSAAVAPSLPGLYSRDGHIIVPAPLKGSHEVLVHQNEMADAAGLTRIRNDRELDQLRREHRLVDFEETDGLRINPELPERRRCARPWTVAFATQMARAYYAEFHEPFTISSAVRTMAFQARLQRVNGNAAALHGEAASPHLTGQAFDIGKSGLTIAQIAWLRTYLAPLIEGGKIDVEEEFQQACFHISVYPGGSTTHRRTQLAEVQ</sequence>
<feature type="compositionally biased region" description="Basic and acidic residues" evidence="1">
    <location>
        <begin position="77"/>
        <end position="93"/>
    </location>
</feature>
<accession>A0A1H5YM65</accession>
<dbReference type="Pfam" id="PF18979">
    <property type="entry name" value="DUF5715"/>
    <property type="match status" value="1"/>
</dbReference>
<dbReference type="AlphaFoldDB" id="A0A1H5YM65"/>
<proteinExistence type="predicted"/>
<feature type="region of interest" description="Disordered" evidence="1">
    <location>
        <begin position="276"/>
        <end position="314"/>
    </location>
</feature>
<evidence type="ECO:0000256" key="1">
    <source>
        <dbReference type="SAM" id="MobiDB-lite"/>
    </source>
</evidence>
<dbReference type="Gene3D" id="3.30.1380.10">
    <property type="match status" value="1"/>
</dbReference>
<reference evidence="2 3" key="1">
    <citation type="submission" date="2016-10" db="EMBL/GenBank/DDBJ databases">
        <authorList>
            <person name="de Groot N.N."/>
        </authorList>
    </citation>
    <scope>NUCLEOTIDE SEQUENCE [LARGE SCALE GENOMIC DNA]</scope>
    <source>
        <strain evidence="2 3">DSM 22489</strain>
    </source>
</reference>
<dbReference type="EMBL" id="FNVA01000003">
    <property type="protein sequence ID" value="SEG24732.1"/>
    <property type="molecule type" value="Genomic_DNA"/>
</dbReference>
<gene>
    <name evidence="2" type="ORF">SAMN05421819_2371</name>
</gene>
<evidence type="ECO:0000313" key="3">
    <source>
        <dbReference type="Proteomes" id="UP000236728"/>
    </source>
</evidence>
<protein>
    <submittedName>
        <fullName evidence="2">Uncharacterized protein</fullName>
    </submittedName>
</protein>
<feature type="region of interest" description="Disordered" evidence="1">
    <location>
        <begin position="36"/>
        <end position="248"/>
    </location>
</feature>
<dbReference type="RefSeq" id="WP_146072122.1">
    <property type="nucleotide sequence ID" value="NZ_FNVA01000003.1"/>
</dbReference>
<dbReference type="Proteomes" id="UP000236728">
    <property type="component" value="Unassembled WGS sequence"/>
</dbReference>
<name>A0A1H5YM65_9BACT</name>
<dbReference type="InterPro" id="IPR009045">
    <property type="entry name" value="Zn_M74/Hedgehog-like"/>
</dbReference>
<evidence type="ECO:0000313" key="2">
    <source>
        <dbReference type="EMBL" id="SEG24732.1"/>
    </source>
</evidence>
<feature type="compositionally biased region" description="Low complexity" evidence="1">
    <location>
        <begin position="292"/>
        <end position="305"/>
    </location>
</feature>